<dbReference type="InterPro" id="IPR050109">
    <property type="entry name" value="HTH-type_TetR-like_transc_reg"/>
</dbReference>
<dbReference type="Pfam" id="PF00440">
    <property type="entry name" value="TetR_N"/>
    <property type="match status" value="1"/>
</dbReference>
<dbReference type="Proteomes" id="UP001597181">
    <property type="component" value="Unassembled WGS sequence"/>
</dbReference>
<dbReference type="SUPFAM" id="SSF46689">
    <property type="entry name" value="Homeodomain-like"/>
    <property type="match status" value="1"/>
</dbReference>
<evidence type="ECO:0000259" key="2">
    <source>
        <dbReference type="Pfam" id="PF00440"/>
    </source>
</evidence>
<dbReference type="InterPro" id="IPR001647">
    <property type="entry name" value="HTH_TetR"/>
</dbReference>
<accession>A0ABW3TLV3</accession>
<sequence>MRTRQLQRRTSVAQVLDAAERLFATFGFVDTTVKDIAAAAGLSVGTVMSVGDKNALLVSVFDDRIAKIHSARPAVTTAQTAPCAERLTLLFTPFAELFTRQPELSRSYASILVSGQHSSRVFSELAATLTDEIAAELDRCSRACGVADATLEATRARAIYLAYLGLLFTWPPELDADTGALLTALQQLSESQLPTCRCRVAASVQA</sequence>
<evidence type="ECO:0000313" key="4">
    <source>
        <dbReference type="Proteomes" id="UP001597181"/>
    </source>
</evidence>
<feature type="domain" description="HTH tetR-type" evidence="2">
    <location>
        <begin position="16"/>
        <end position="47"/>
    </location>
</feature>
<protein>
    <submittedName>
        <fullName evidence="3">TetR/AcrR family transcriptional regulator</fullName>
    </submittedName>
</protein>
<keyword evidence="4" id="KW-1185">Reference proteome</keyword>
<gene>
    <name evidence="3" type="ORF">ACFQ3U_06425</name>
</gene>
<dbReference type="PANTHER" id="PTHR30055:SF226">
    <property type="entry name" value="HTH-TYPE TRANSCRIPTIONAL REGULATOR PKSA"/>
    <property type="match status" value="1"/>
</dbReference>
<dbReference type="EMBL" id="JBHTLY010000002">
    <property type="protein sequence ID" value="MFD1201525.1"/>
    <property type="molecule type" value="Genomic_DNA"/>
</dbReference>
<keyword evidence="1" id="KW-0238">DNA-binding</keyword>
<dbReference type="RefSeq" id="WP_343958062.1">
    <property type="nucleotide sequence ID" value="NZ_BAAAKZ010000002.1"/>
</dbReference>
<dbReference type="InterPro" id="IPR009057">
    <property type="entry name" value="Homeodomain-like_sf"/>
</dbReference>
<reference evidence="4" key="1">
    <citation type="journal article" date="2019" name="Int. J. Syst. Evol. Microbiol.">
        <title>The Global Catalogue of Microorganisms (GCM) 10K type strain sequencing project: providing services to taxonomists for standard genome sequencing and annotation.</title>
        <authorList>
            <consortium name="The Broad Institute Genomics Platform"/>
            <consortium name="The Broad Institute Genome Sequencing Center for Infectious Disease"/>
            <person name="Wu L."/>
            <person name="Ma J."/>
        </authorList>
    </citation>
    <scope>NUCLEOTIDE SEQUENCE [LARGE SCALE GENOMIC DNA]</scope>
    <source>
        <strain evidence="4">CCUG 50213</strain>
    </source>
</reference>
<dbReference type="PANTHER" id="PTHR30055">
    <property type="entry name" value="HTH-TYPE TRANSCRIPTIONAL REGULATOR RUTR"/>
    <property type="match status" value="1"/>
</dbReference>
<organism evidence="3 4">
    <name type="scientific">Leucobacter albus</name>
    <dbReference type="NCBI Taxonomy" id="272210"/>
    <lineage>
        <taxon>Bacteria</taxon>
        <taxon>Bacillati</taxon>
        <taxon>Actinomycetota</taxon>
        <taxon>Actinomycetes</taxon>
        <taxon>Micrococcales</taxon>
        <taxon>Microbacteriaceae</taxon>
        <taxon>Leucobacter</taxon>
    </lineage>
</organism>
<evidence type="ECO:0000313" key="3">
    <source>
        <dbReference type="EMBL" id="MFD1201525.1"/>
    </source>
</evidence>
<proteinExistence type="predicted"/>
<evidence type="ECO:0000256" key="1">
    <source>
        <dbReference type="ARBA" id="ARBA00023125"/>
    </source>
</evidence>
<comment type="caution">
    <text evidence="3">The sequence shown here is derived from an EMBL/GenBank/DDBJ whole genome shotgun (WGS) entry which is preliminary data.</text>
</comment>
<name>A0ABW3TLV3_9MICO</name>
<dbReference type="Gene3D" id="1.10.357.10">
    <property type="entry name" value="Tetracycline Repressor, domain 2"/>
    <property type="match status" value="1"/>
</dbReference>